<feature type="domain" description="C2H2-type" evidence="16">
    <location>
        <begin position="18"/>
        <end position="45"/>
    </location>
</feature>
<feature type="region of interest" description="Disordered" evidence="15">
    <location>
        <begin position="444"/>
        <end position="466"/>
    </location>
</feature>
<dbReference type="PANTHER" id="PTHR47428:SF1">
    <property type="entry name" value="REGULATORY PROTEIN MIG1-RELATED"/>
    <property type="match status" value="1"/>
</dbReference>
<evidence type="ECO:0000256" key="12">
    <source>
        <dbReference type="ARBA" id="ARBA00056233"/>
    </source>
</evidence>
<dbReference type="PANTHER" id="PTHR47428">
    <property type="entry name" value="REGULATORY PROTEIN MIG1-RELATED"/>
    <property type="match status" value="1"/>
</dbReference>
<dbReference type="Gene3D" id="3.30.160.60">
    <property type="entry name" value="Classic Zinc Finger"/>
    <property type="match status" value="2"/>
</dbReference>
<evidence type="ECO:0000259" key="16">
    <source>
        <dbReference type="PROSITE" id="PS50157"/>
    </source>
</evidence>
<keyword evidence="8" id="KW-0238">DNA-binding</keyword>
<feature type="region of interest" description="Disordered" evidence="15">
    <location>
        <begin position="365"/>
        <end position="429"/>
    </location>
</feature>
<comment type="subcellular location">
    <subcellularLocation>
        <location evidence="1">Nucleus</location>
    </subcellularLocation>
</comment>
<feature type="region of interest" description="Disordered" evidence="15">
    <location>
        <begin position="138"/>
        <end position="169"/>
    </location>
</feature>
<keyword evidence="6" id="KW-0862">Zinc</keyword>
<evidence type="ECO:0000256" key="15">
    <source>
        <dbReference type="SAM" id="MobiDB-lite"/>
    </source>
</evidence>
<dbReference type="Pfam" id="PF00096">
    <property type="entry name" value="zf-C2H2"/>
    <property type="match status" value="1"/>
</dbReference>
<organism evidence="17 18">
    <name type="scientific">Metschnikowia aff. pulcherrima</name>
    <dbReference type="NCBI Taxonomy" id="2163413"/>
    <lineage>
        <taxon>Eukaryota</taxon>
        <taxon>Fungi</taxon>
        <taxon>Dikarya</taxon>
        <taxon>Ascomycota</taxon>
        <taxon>Saccharomycotina</taxon>
        <taxon>Pichiomycetes</taxon>
        <taxon>Metschnikowiaceae</taxon>
        <taxon>Metschnikowia</taxon>
    </lineage>
</organism>
<evidence type="ECO:0000256" key="3">
    <source>
        <dbReference type="ARBA" id="ARBA00022723"/>
    </source>
</evidence>
<feature type="compositionally biased region" description="Polar residues" evidence="15">
    <location>
        <begin position="322"/>
        <end position="335"/>
    </location>
</feature>
<feature type="compositionally biased region" description="Polar residues" evidence="15">
    <location>
        <begin position="365"/>
        <end position="387"/>
    </location>
</feature>
<keyword evidence="2" id="KW-0678">Repressor</keyword>
<gene>
    <name evidence="17" type="primary">MPUL0E01060</name>
    <name evidence="17" type="ORF">METSCH_E01060</name>
</gene>
<evidence type="ECO:0000256" key="4">
    <source>
        <dbReference type="ARBA" id="ARBA00022737"/>
    </source>
</evidence>
<keyword evidence="9" id="KW-0804">Transcription</keyword>
<keyword evidence="3" id="KW-0479">Metal-binding</keyword>
<dbReference type="InterPro" id="IPR036236">
    <property type="entry name" value="Znf_C2H2_sf"/>
</dbReference>
<accession>A0A4P6XQQ9</accession>
<feature type="compositionally biased region" description="Polar residues" evidence="15">
    <location>
        <begin position="444"/>
        <end position="455"/>
    </location>
</feature>
<protein>
    <recommendedName>
        <fullName evidence="13">Regulatory protein MIG1</fullName>
    </recommendedName>
</protein>
<evidence type="ECO:0000256" key="5">
    <source>
        <dbReference type="ARBA" id="ARBA00022771"/>
    </source>
</evidence>
<dbReference type="GO" id="GO:0005737">
    <property type="term" value="C:cytoplasm"/>
    <property type="evidence" value="ECO:0007669"/>
    <property type="project" value="TreeGrafter"/>
</dbReference>
<keyword evidence="5 14" id="KW-0863">Zinc-finger</keyword>
<evidence type="ECO:0000256" key="8">
    <source>
        <dbReference type="ARBA" id="ARBA00023125"/>
    </source>
</evidence>
<comment type="function">
    <text evidence="12">Involved in glucose repression of glucose metabolism genes.</text>
</comment>
<evidence type="ECO:0000256" key="6">
    <source>
        <dbReference type="ARBA" id="ARBA00022833"/>
    </source>
</evidence>
<proteinExistence type="inferred from homology"/>
<dbReference type="GO" id="GO:0008270">
    <property type="term" value="F:zinc ion binding"/>
    <property type="evidence" value="ECO:0007669"/>
    <property type="project" value="UniProtKB-KW"/>
</dbReference>
<name>A0A4P6XQQ9_9ASCO</name>
<dbReference type="InterPro" id="IPR051007">
    <property type="entry name" value="creA/MIG_C2H2-ZnF"/>
</dbReference>
<evidence type="ECO:0000256" key="10">
    <source>
        <dbReference type="ARBA" id="ARBA00023242"/>
    </source>
</evidence>
<dbReference type="PROSITE" id="PS50157">
    <property type="entry name" value="ZINC_FINGER_C2H2_2"/>
    <property type="match status" value="2"/>
</dbReference>
<dbReference type="PROSITE" id="PS00028">
    <property type="entry name" value="ZINC_FINGER_C2H2_1"/>
    <property type="match status" value="2"/>
</dbReference>
<dbReference type="Proteomes" id="UP000292447">
    <property type="component" value="Chromosome V"/>
</dbReference>
<dbReference type="SUPFAM" id="SSF57667">
    <property type="entry name" value="beta-beta-alpha zinc fingers"/>
    <property type="match status" value="1"/>
</dbReference>
<evidence type="ECO:0000256" key="14">
    <source>
        <dbReference type="PROSITE-ProRule" id="PRU00042"/>
    </source>
</evidence>
<evidence type="ECO:0000256" key="9">
    <source>
        <dbReference type="ARBA" id="ARBA00023163"/>
    </source>
</evidence>
<reference evidence="18" key="1">
    <citation type="submission" date="2019-03" db="EMBL/GenBank/DDBJ databases">
        <title>Snf2 controls pulcherriminic acid biosynthesis and connects pigmentation and antifungal activity of the yeast Metschnikowia pulcherrima.</title>
        <authorList>
            <person name="Gore-Lloyd D."/>
            <person name="Sumann I."/>
            <person name="Brachmann A.O."/>
            <person name="Schneeberger K."/>
            <person name="Ortiz-Merino R.A."/>
            <person name="Moreno-Beltran M."/>
            <person name="Schlaefli M."/>
            <person name="Kirner P."/>
            <person name="Santos Kron A."/>
            <person name="Wolfe K.H."/>
            <person name="Piel J."/>
            <person name="Ahrens C.H."/>
            <person name="Henk D."/>
            <person name="Freimoser F.M."/>
        </authorList>
    </citation>
    <scope>NUCLEOTIDE SEQUENCE [LARGE SCALE GENOMIC DNA]</scope>
    <source>
        <strain evidence="18">APC 1.2</strain>
    </source>
</reference>
<dbReference type="AlphaFoldDB" id="A0A4P6XQQ9"/>
<dbReference type="FunFam" id="3.30.160.60:FF:000152">
    <property type="entry name" value="DNA-binding protein creA"/>
    <property type="match status" value="1"/>
</dbReference>
<dbReference type="SMART" id="SM00355">
    <property type="entry name" value="ZnF_C2H2"/>
    <property type="match status" value="2"/>
</dbReference>
<keyword evidence="18" id="KW-1185">Reference proteome</keyword>
<evidence type="ECO:0000313" key="17">
    <source>
        <dbReference type="EMBL" id="QBM89872.1"/>
    </source>
</evidence>
<feature type="compositionally biased region" description="Polar residues" evidence="15">
    <location>
        <begin position="146"/>
        <end position="164"/>
    </location>
</feature>
<dbReference type="GO" id="GO:0000978">
    <property type="term" value="F:RNA polymerase II cis-regulatory region sequence-specific DNA binding"/>
    <property type="evidence" value="ECO:0007669"/>
    <property type="project" value="TreeGrafter"/>
</dbReference>
<keyword evidence="10" id="KW-0539">Nucleus</keyword>
<evidence type="ECO:0000256" key="11">
    <source>
        <dbReference type="ARBA" id="ARBA00038023"/>
    </source>
</evidence>
<evidence type="ECO:0000313" key="18">
    <source>
        <dbReference type="Proteomes" id="UP000292447"/>
    </source>
</evidence>
<keyword evidence="4" id="KW-0677">Repeat</keyword>
<evidence type="ECO:0000256" key="7">
    <source>
        <dbReference type="ARBA" id="ARBA00023015"/>
    </source>
</evidence>
<evidence type="ECO:0000256" key="13">
    <source>
        <dbReference type="ARBA" id="ARBA00068528"/>
    </source>
</evidence>
<evidence type="ECO:0000256" key="1">
    <source>
        <dbReference type="ARBA" id="ARBA00004123"/>
    </source>
</evidence>
<dbReference type="STRING" id="2163413.A0A4P6XQQ9"/>
<dbReference type="GO" id="GO:0005634">
    <property type="term" value="C:nucleus"/>
    <property type="evidence" value="ECO:0007669"/>
    <property type="project" value="UniProtKB-SubCell"/>
</dbReference>
<evidence type="ECO:0000256" key="2">
    <source>
        <dbReference type="ARBA" id="ARBA00022491"/>
    </source>
</evidence>
<dbReference type="EMBL" id="CP034460">
    <property type="protein sequence ID" value="QBM89872.1"/>
    <property type="molecule type" value="Genomic_DNA"/>
</dbReference>
<sequence>MMLSDTEPKRKDVATRPYKCPMCDKAFHRLEHQTRHIRTHTGEKPHSCSFPGCNKKFLRLDELTRHSRIHTNPNSRRNKNLSKTGAETAVMDPLLTASGAASVLPMLLQGYNNIFESSLPPSQLLMAFKNLPSLGQIHEGDLPGTTDASSQTSSVPKSTDTNLSPVLDSAEAKDDPLAFSTQNSLMMNIDILASAATEELKVLEKTLLNTLAGPRGAKPFVIETPTNSQSLPSLKDYFSAADTKFGSYAPLGSLNNLQYLSSIALKSSKNNHSLKSAFSTLLSLQKMTPLKPQLHNPAPTRSRVLEDSDMEYVQQRLKKSRPNSPTNNFTMPNSPVLSLSTVNTPIMSASNSSTNLTTFFKTSTGLPTANKPSSIERSTQSAVTSSPVEPAGSLASVDVKKSKLAPASDLSGDTPGETLQDPNYLPPLRSLRLDLPQNLSMQADYKNSAQSSQRAVLTGTVKSHDK</sequence>
<dbReference type="GO" id="GO:0000433">
    <property type="term" value="P:carbon catabolite repression of transcription from RNA polymerase II promoter by glucose"/>
    <property type="evidence" value="ECO:0007669"/>
    <property type="project" value="TreeGrafter"/>
</dbReference>
<dbReference type="InterPro" id="IPR013087">
    <property type="entry name" value="Znf_C2H2_type"/>
</dbReference>
<feature type="domain" description="C2H2-type" evidence="16">
    <location>
        <begin position="46"/>
        <end position="75"/>
    </location>
</feature>
<feature type="region of interest" description="Disordered" evidence="15">
    <location>
        <begin position="314"/>
        <end position="335"/>
    </location>
</feature>
<keyword evidence="7" id="KW-0805">Transcription regulation</keyword>
<dbReference type="FunFam" id="3.30.160.60:FF:000089">
    <property type="entry name" value="DNA-binding protein creA"/>
    <property type="match status" value="1"/>
</dbReference>
<comment type="similarity">
    <text evidence="11">Belongs to the creA/MIG C2H2-type zinc-finger protein family.</text>
</comment>